<dbReference type="PANTHER" id="PTHR43649">
    <property type="entry name" value="ARABINOSE-BINDING PROTEIN-RELATED"/>
    <property type="match status" value="1"/>
</dbReference>
<dbReference type="AlphaFoldDB" id="A0A2Z2KSM4"/>
<dbReference type="RefSeq" id="WP_087917608.1">
    <property type="nucleotide sequence ID" value="NZ_CP021780.1"/>
</dbReference>
<keyword evidence="2 6" id="KW-0732">Signal</keyword>
<dbReference type="PROSITE" id="PS51257">
    <property type="entry name" value="PROKAR_LIPOPROTEIN"/>
    <property type="match status" value="1"/>
</dbReference>
<keyword evidence="4" id="KW-0564">Palmitate</keyword>
<feature type="chain" id="PRO_5038333556" evidence="6">
    <location>
        <begin position="21"/>
        <end position="511"/>
    </location>
</feature>
<accession>A0A2Z2KSM4</accession>
<evidence type="ECO:0000313" key="8">
    <source>
        <dbReference type="Proteomes" id="UP000249890"/>
    </source>
</evidence>
<dbReference type="Pfam" id="PF01547">
    <property type="entry name" value="SBP_bac_1"/>
    <property type="match status" value="1"/>
</dbReference>
<dbReference type="Gene3D" id="3.40.190.10">
    <property type="entry name" value="Periplasmic binding protein-like II"/>
    <property type="match status" value="2"/>
</dbReference>
<proteinExistence type="predicted"/>
<evidence type="ECO:0000256" key="4">
    <source>
        <dbReference type="ARBA" id="ARBA00023139"/>
    </source>
</evidence>
<dbReference type="KEGG" id="pdh:B9T62_24200"/>
<organism evidence="7 8">
    <name type="scientific">Paenibacillus donghaensis</name>
    <dbReference type="NCBI Taxonomy" id="414771"/>
    <lineage>
        <taxon>Bacteria</taxon>
        <taxon>Bacillati</taxon>
        <taxon>Bacillota</taxon>
        <taxon>Bacilli</taxon>
        <taxon>Bacillales</taxon>
        <taxon>Paenibacillaceae</taxon>
        <taxon>Paenibacillus</taxon>
    </lineage>
</organism>
<evidence type="ECO:0000256" key="6">
    <source>
        <dbReference type="SAM" id="SignalP"/>
    </source>
</evidence>
<gene>
    <name evidence="7" type="ORF">B9T62_24200</name>
</gene>
<dbReference type="SUPFAM" id="SSF53850">
    <property type="entry name" value="Periplasmic binding protein-like II"/>
    <property type="match status" value="1"/>
</dbReference>
<dbReference type="Proteomes" id="UP000249890">
    <property type="component" value="Chromosome"/>
</dbReference>
<evidence type="ECO:0000256" key="1">
    <source>
        <dbReference type="ARBA" id="ARBA00022475"/>
    </source>
</evidence>
<keyword evidence="3" id="KW-0472">Membrane</keyword>
<sequence>MSRNYKKLAALMLCSGLVLSACGGGNSNTNSQAQSAKSGTTAEAENVKAKITWLNLLHTASPPTDKVLSKIEEATHAEIEFSWVPDASKEERINTSLASGSLSDIVTLTILDNSSVRNALKAGMFWEVSPYLDEFPNLAAISQDTRNSASIEGKLYGVPFQKAKARNGVIIRKDWLDKLGMAVPKTTAELLEIAKAFTEKDPDSNGKKDTTGFMDRSDLVYGAFKTLGSYFGTPNVWAVDDAGIMTPEFETESYIQTMDYMRASFEGGYINQDFAVTAKNDQQQNFAQGKAGIYVGALFDSKNLLNMSKGIQDNMELVMVNDITSTGNEADRAIWAGTNGIGGLLSFPKSEVKDEKELKRILKFVNDIMNDDVYALMTYGIQDVHYTVDADMAVTIKDTDLWQQEVQPFSSSRPKEVGYKIHDADPLKVEAEKLIEENANYAVLNPAYSLESETNTTQGSELQKIVTDATYKYILGKIDLAGYKSEIEKWEKSGGSMIISEYEAAYKAINP</sequence>
<dbReference type="EMBL" id="CP021780">
    <property type="protein sequence ID" value="ASA23621.1"/>
    <property type="molecule type" value="Genomic_DNA"/>
</dbReference>
<reference evidence="7 8" key="1">
    <citation type="submission" date="2017-06" db="EMBL/GenBank/DDBJ databases">
        <title>Complete genome sequence of Paenibacillus donghaensis KCTC 13049T isolated from East Sea sediment, South Korea.</title>
        <authorList>
            <person name="Jung B.K."/>
            <person name="Hong S.-J."/>
            <person name="Shin J.-H."/>
        </authorList>
    </citation>
    <scope>NUCLEOTIDE SEQUENCE [LARGE SCALE GENOMIC DNA]</scope>
    <source>
        <strain evidence="7 8">KCTC 13049</strain>
    </source>
</reference>
<evidence type="ECO:0000256" key="5">
    <source>
        <dbReference type="ARBA" id="ARBA00023288"/>
    </source>
</evidence>
<evidence type="ECO:0000256" key="3">
    <source>
        <dbReference type="ARBA" id="ARBA00023136"/>
    </source>
</evidence>
<name>A0A2Z2KSM4_9BACL</name>
<protein>
    <submittedName>
        <fullName evidence="7">Sugar ABC transporter substrate-binding protein</fullName>
    </submittedName>
</protein>
<dbReference type="OrthoDB" id="9787283at2"/>
<keyword evidence="8" id="KW-1185">Reference proteome</keyword>
<evidence type="ECO:0000313" key="7">
    <source>
        <dbReference type="EMBL" id="ASA23621.1"/>
    </source>
</evidence>
<keyword evidence="5" id="KW-0449">Lipoprotein</keyword>
<feature type="signal peptide" evidence="6">
    <location>
        <begin position="1"/>
        <end position="20"/>
    </location>
</feature>
<dbReference type="CDD" id="cd13580">
    <property type="entry name" value="PBP2_AlgQ_like_1"/>
    <property type="match status" value="1"/>
</dbReference>
<dbReference type="InterPro" id="IPR050490">
    <property type="entry name" value="Bact_solute-bd_prot1"/>
</dbReference>
<evidence type="ECO:0000256" key="2">
    <source>
        <dbReference type="ARBA" id="ARBA00022729"/>
    </source>
</evidence>
<keyword evidence="1" id="KW-1003">Cell membrane</keyword>
<dbReference type="InterPro" id="IPR006059">
    <property type="entry name" value="SBP"/>
</dbReference>
<dbReference type="PANTHER" id="PTHR43649:SF33">
    <property type="entry name" value="POLYGALACTURONAN_RHAMNOGALACTURONAN-BINDING PROTEIN YTCQ"/>
    <property type="match status" value="1"/>
</dbReference>